<organism evidence="2 3">
    <name type="scientific">Calocera cornea HHB12733</name>
    <dbReference type="NCBI Taxonomy" id="1353952"/>
    <lineage>
        <taxon>Eukaryota</taxon>
        <taxon>Fungi</taxon>
        <taxon>Dikarya</taxon>
        <taxon>Basidiomycota</taxon>
        <taxon>Agaricomycotina</taxon>
        <taxon>Dacrymycetes</taxon>
        <taxon>Dacrymycetales</taxon>
        <taxon>Dacrymycetaceae</taxon>
        <taxon>Calocera</taxon>
    </lineage>
</organism>
<reference evidence="2 3" key="1">
    <citation type="journal article" date="2016" name="Mol. Biol. Evol.">
        <title>Comparative Genomics of Early-Diverging Mushroom-Forming Fungi Provides Insights into the Origins of Lignocellulose Decay Capabilities.</title>
        <authorList>
            <person name="Nagy L.G."/>
            <person name="Riley R."/>
            <person name="Tritt A."/>
            <person name="Adam C."/>
            <person name="Daum C."/>
            <person name="Floudas D."/>
            <person name="Sun H."/>
            <person name="Yadav J.S."/>
            <person name="Pangilinan J."/>
            <person name="Larsson K.H."/>
            <person name="Matsuura K."/>
            <person name="Barry K."/>
            <person name="Labutti K."/>
            <person name="Kuo R."/>
            <person name="Ohm R.A."/>
            <person name="Bhattacharya S.S."/>
            <person name="Shirouzu T."/>
            <person name="Yoshinaga Y."/>
            <person name="Martin F.M."/>
            <person name="Grigoriev I.V."/>
            <person name="Hibbett D.S."/>
        </authorList>
    </citation>
    <scope>NUCLEOTIDE SEQUENCE [LARGE SCALE GENOMIC DNA]</scope>
    <source>
        <strain evidence="2 3">HHB12733</strain>
    </source>
</reference>
<dbReference type="STRING" id="1353952.A0A165JHN3"/>
<dbReference type="Pfam" id="PF08613">
    <property type="entry name" value="Cyclin"/>
    <property type="match status" value="1"/>
</dbReference>
<feature type="compositionally biased region" description="Polar residues" evidence="1">
    <location>
        <begin position="129"/>
        <end position="158"/>
    </location>
</feature>
<dbReference type="PANTHER" id="PTHR15615">
    <property type="match status" value="1"/>
</dbReference>
<dbReference type="GO" id="GO:0000307">
    <property type="term" value="C:cyclin-dependent protein kinase holoenzyme complex"/>
    <property type="evidence" value="ECO:0007669"/>
    <property type="project" value="TreeGrafter"/>
</dbReference>
<feature type="region of interest" description="Disordered" evidence="1">
    <location>
        <begin position="413"/>
        <end position="450"/>
    </location>
</feature>
<dbReference type="OrthoDB" id="286814at2759"/>
<feature type="region of interest" description="Disordered" evidence="1">
    <location>
        <begin position="1"/>
        <end position="22"/>
    </location>
</feature>
<dbReference type="SUPFAM" id="SSF47954">
    <property type="entry name" value="Cyclin-like"/>
    <property type="match status" value="1"/>
</dbReference>
<evidence type="ECO:0000256" key="1">
    <source>
        <dbReference type="SAM" id="MobiDB-lite"/>
    </source>
</evidence>
<feature type="region of interest" description="Disordered" evidence="1">
    <location>
        <begin position="66"/>
        <end position="162"/>
    </location>
</feature>
<feature type="compositionally biased region" description="Pro residues" evidence="1">
    <location>
        <begin position="750"/>
        <end position="760"/>
    </location>
</feature>
<proteinExistence type="predicted"/>
<evidence type="ECO:0000313" key="2">
    <source>
        <dbReference type="EMBL" id="KZT61851.1"/>
    </source>
</evidence>
<feature type="compositionally biased region" description="Low complexity" evidence="1">
    <location>
        <begin position="68"/>
        <end position="77"/>
    </location>
</feature>
<dbReference type="GO" id="GO:0016538">
    <property type="term" value="F:cyclin-dependent protein serine/threonine kinase regulator activity"/>
    <property type="evidence" value="ECO:0007669"/>
    <property type="project" value="TreeGrafter"/>
</dbReference>
<dbReference type="InParanoid" id="A0A165JHN3"/>
<dbReference type="PANTHER" id="PTHR15615:SF27">
    <property type="entry name" value="PHO85 CYCLIN CLG1"/>
    <property type="match status" value="1"/>
</dbReference>
<sequence length="760" mass="83313">MALLLTPHPEPAHAAPCTRPHSRSHMAGFVSPNAYAALPIVLLTPPEPPRRLTKRDSAEVDPRHIAHRGAPAAAAVGAERRYPRKMQNGRPSTGHRQPATHLQVPVATQRPVSQPVAGPSNPLMAYRNGASSAQMSLYNSPISPSSEMLNGRPYSNNPGPSPVDYEPAPVDELPPPQQHRVHAISNALQAMSVSHPTSVPIDSRRLSTSSIDRQVVSLPASTKPTFWDTPFPDKATKDNTSLARNTCSMMCYIWYSDAIGFPFTDVPPQPDALPVEEEFRARTQFNPSKDFITFMQGLLSTTQLSRSVVVLALYYVYKLRQSAAVPASRGSETRLAVAALMLSNKYVDDNTYTNRTWSDVSHLPLNDINKAEQEFLNGINHNLCVNRPTYDAWLKTLKSLATARDQEHNKYLSRRSVLRPRGAQPGRLVRARSSSPLKPRIPHPNPPPTSYGYVPTGETDAFYSSPASPILNASPLVKNEPVTPAMPSIGAKRTVNDAFSPESAHMAPPAKRGTAWSAMPNGHRFEPPFQLPPLVIPGEQTRQPIPSTVQPEPQPVYHRHPSTHRNTIPAPTAHHAIPHVPFTYSMPVPSIPPVVPPVVPSVPAAQHVQPPQATGSWAYIPRAPSVDTLAAPYQLHNRLPNFNRPHDLYYYSLAASPLDVPENQKPRKAVLRYHHPAYEGAPVSSVQPVFFAPAHQQPNGMLVLPPPLPDQTRARSVVYSRANAQIAPFANAGSPGVYWTGAKRPWQQEPTPPSRPPSTN</sequence>
<gene>
    <name evidence="2" type="ORF">CALCODRAFT_479615</name>
</gene>
<dbReference type="InterPro" id="IPR013922">
    <property type="entry name" value="Cyclin_PHO80-like"/>
</dbReference>
<dbReference type="Gene3D" id="1.10.472.10">
    <property type="entry name" value="Cyclin-like"/>
    <property type="match status" value="1"/>
</dbReference>
<evidence type="ECO:0000313" key="3">
    <source>
        <dbReference type="Proteomes" id="UP000076842"/>
    </source>
</evidence>
<dbReference type="CDD" id="cd20557">
    <property type="entry name" value="CYCLIN_ScPCL1-like"/>
    <property type="match status" value="1"/>
</dbReference>
<feature type="region of interest" description="Disordered" evidence="1">
    <location>
        <begin position="739"/>
        <end position="760"/>
    </location>
</feature>
<evidence type="ECO:0008006" key="4">
    <source>
        <dbReference type="Google" id="ProtNLM"/>
    </source>
</evidence>
<accession>A0A165JHN3</accession>
<protein>
    <recommendedName>
        <fullName evidence="4">Cyclin-like domain-containing protein</fullName>
    </recommendedName>
</protein>
<keyword evidence="3" id="KW-1185">Reference proteome</keyword>
<dbReference type="AlphaFoldDB" id="A0A165JHN3"/>
<name>A0A165JHN3_9BASI</name>
<dbReference type="GO" id="GO:0005634">
    <property type="term" value="C:nucleus"/>
    <property type="evidence" value="ECO:0007669"/>
    <property type="project" value="TreeGrafter"/>
</dbReference>
<dbReference type="GO" id="GO:0019901">
    <property type="term" value="F:protein kinase binding"/>
    <property type="evidence" value="ECO:0007669"/>
    <property type="project" value="InterPro"/>
</dbReference>
<dbReference type="EMBL" id="KV423920">
    <property type="protein sequence ID" value="KZT61851.1"/>
    <property type="molecule type" value="Genomic_DNA"/>
</dbReference>
<dbReference type="Proteomes" id="UP000076842">
    <property type="component" value="Unassembled WGS sequence"/>
</dbReference>
<dbReference type="InterPro" id="IPR036915">
    <property type="entry name" value="Cyclin-like_sf"/>
</dbReference>